<dbReference type="Proteomes" id="UP000821853">
    <property type="component" value="Chromosome 4"/>
</dbReference>
<dbReference type="EMBL" id="JABSTR010000006">
    <property type="protein sequence ID" value="KAH9374318.1"/>
    <property type="molecule type" value="Genomic_DNA"/>
</dbReference>
<dbReference type="PANTHER" id="PTHR31233:SF6">
    <property type="entry name" value="PROTEIN BICAUDAL D"/>
    <property type="match status" value="1"/>
</dbReference>
<feature type="region of interest" description="Disordered" evidence="4">
    <location>
        <begin position="559"/>
        <end position="591"/>
    </location>
</feature>
<dbReference type="GO" id="GO:0008093">
    <property type="term" value="F:cytoskeletal anchor activity"/>
    <property type="evidence" value="ECO:0007669"/>
    <property type="project" value="InterPro"/>
</dbReference>
<dbReference type="GO" id="GO:0005829">
    <property type="term" value="C:cytosol"/>
    <property type="evidence" value="ECO:0007669"/>
    <property type="project" value="TreeGrafter"/>
</dbReference>
<sequence length="1263" mass="138585">MESAVELKESDVRAENEALKLELERLHRELAQTSHEKIQSAQYGLVLLDEKQALQQRCDEIEAIYDTTKHELEILKEALAKVQTSQKVSTTTGIEQEESLLQETATKEASLTSSLQELEKELKQVRQELSRVLAEKERLQSENYEISKHGDVSDWERKNLRSELKDMKLREQRLLTDNNELEEENISLQKQVSSLRSSQVEFEGAKHEVRRLKEEVESLNAQLEELGSLRRIGEQQLEEALEALQSEREQKYALRRELDQRLTAESPVFHLDGLSFAGFRLGSKPPLLPPPTLSRVSPGRRLHASSHYNSVEGGSGRGRCTKGACGAVSKSVSPCRSASRSLRVGCVSCHPSCRSVPSSCVCCNVGSRCAVNGGSTGPTTSSAVTPCLVGDTNSSLDSGLGSDASPCSCRCDGCHRWDFSPRWVGGQACRSASCPAEREVAQFLAGLPDEARGCGYDRCPCVVEETGERNVETAVYKPLSVGVERNCGEKGPGGLPCICSEAGTSLCACEQGRTKGIPSCGSRARRLRSSSQKRARSLSQPGRKDFAFLEKVSYRRGTPVTAARHRTSSETSFKTHVPTGNTLSGDETNQEKGNLKSQIAGHDATDALDSPQPVDLSCATKKRVDSGALAADSDEKDALRKFIFEGSYSSVSSISPTDCDDVAAVDWWPCSASTEGSVIGAYLPHQRPAVSESSAATSEVAKRHSWRCKGRKMATRISCAMVDYVFAPGGSGKSAGESQPVGHCRLRMCSGDLFSELHLTEIRKLEKQLEQLETEKGHLSGCLEDAQQQLEKLRMVPGGDQRLVVARLIGPIRALIALHGEEVGTDAGENDVDDVGKLQRLLDKHEQRHKQALLQIAQLQAELDGLGDSADGGEPDSVASSKLRDEIANLKNKARRALPPPPPLFARRAVHDYEQIMAEIKEDLAVVSEFTDETRTRLGTAQEELLAVSDDLAQLYHHVCTVNGETPSRVVLDHAKGSRAGGNGDGDCQAPIEDTPSLEKTPTETSPIEKLKSELFRQALLRENAVDPSQCATLSETLRDQVRHLRVAVETTMEMGRNRAPAIGDGVAGTAEEEELQEQVIKLKSLLSTKREQIATLRAVLKANKRTAEVALTNLKSKYETEKSVVSDTMTKLRHELKSLKEDAATFASLRAMFAARCEEYVAQLDDLQRQLAAAEDERKTLNSLLRMAIHQKLALTQRLEDMEMDRERSHLRRHTGTPRRGPAQQSGSAQQQQQQQQRGSPHHSSLPFFGYGGGGGHQRRDY</sequence>
<dbReference type="Gene3D" id="6.10.250.2470">
    <property type="match status" value="1"/>
</dbReference>
<evidence type="ECO:0000256" key="1">
    <source>
        <dbReference type="ARBA" id="ARBA00010061"/>
    </source>
</evidence>
<dbReference type="GO" id="GO:0005794">
    <property type="term" value="C:Golgi apparatus"/>
    <property type="evidence" value="ECO:0007669"/>
    <property type="project" value="TreeGrafter"/>
</dbReference>
<feature type="region of interest" description="Disordered" evidence="4">
    <location>
        <begin position="1204"/>
        <end position="1263"/>
    </location>
</feature>
<feature type="coiled-coil region" evidence="3">
    <location>
        <begin position="4"/>
        <end position="261"/>
    </location>
</feature>
<dbReference type="Pfam" id="PF09730">
    <property type="entry name" value="BicD"/>
    <property type="match status" value="2"/>
</dbReference>
<comment type="caution">
    <text evidence="5">The sequence shown here is derived from an EMBL/GenBank/DDBJ whole genome shotgun (WGS) entry which is preliminary data.</text>
</comment>
<reference evidence="5 6" key="1">
    <citation type="journal article" date="2020" name="Cell">
        <title>Large-Scale Comparative Analyses of Tick Genomes Elucidate Their Genetic Diversity and Vector Capacities.</title>
        <authorList>
            <consortium name="Tick Genome and Microbiome Consortium (TIGMIC)"/>
            <person name="Jia N."/>
            <person name="Wang J."/>
            <person name="Shi W."/>
            <person name="Du L."/>
            <person name="Sun Y."/>
            <person name="Zhan W."/>
            <person name="Jiang J.F."/>
            <person name="Wang Q."/>
            <person name="Zhang B."/>
            <person name="Ji P."/>
            <person name="Bell-Sakyi L."/>
            <person name="Cui X.M."/>
            <person name="Yuan T.T."/>
            <person name="Jiang B.G."/>
            <person name="Yang W.F."/>
            <person name="Lam T.T."/>
            <person name="Chang Q.C."/>
            <person name="Ding S.J."/>
            <person name="Wang X.J."/>
            <person name="Zhu J.G."/>
            <person name="Ruan X.D."/>
            <person name="Zhao L."/>
            <person name="Wei J.T."/>
            <person name="Ye R.Z."/>
            <person name="Que T.C."/>
            <person name="Du C.H."/>
            <person name="Zhou Y.H."/>
            <person name="Cheng J.X."/>
            <person name="Dai P.F."/>
            <person name="Guo W.B."/>
            <person name="Han X.H."/>
            <person name="Huang E.J."/>
            <person name="Li L.F."/>
            <person name="Wei W."/>
            <person name="Gao Y.C."/>
            <person name="Liu J.Z."/>
            <person name="Shao H.Z."/>
            <person name="Wang X."/>
            <person name="Wang C.C."/>
            <person name="Yang T.C."/>
            <person name="Huo Q.B."/>
            <person name="Li W."/>
            <person name="Chen H.Y."/>
            <person name="Chen S.E."/>
            <person name="Zhou L.G."/>
            <person name="Ni X.B."/>
            <person name="Tian J.H."/>
            <person name="Sheng Y."/>
            <person name="Liu T."/>
            <person name="Pan Y.S."/>
            <person name="Xia L.Y."/>
            <person name="Li J."/>
            <person name="Zhao F."/>
            <person name="Cao W.C."/>
        </authorList>
    </citation>
    <scope>NUCLEOTIDE SEQUENCE [LARGE SCALE GENOMIC DNA]</scope>
    <source>
        <strain evidence="5">HaeL-2018</strain>
    </source>
</reference>
<evidence type="ECO:0008006" key="7">
    <source>
        <dbReference type="Google" id="ProtNLM"/>
    </source>
</evidence>
<comment type="similarity">
    <text evidence="1">Belongs to the BicD family.</text>
</comment>
<dbReference type="GO" id="GO:0070840">
    <property type="term" value="F:dynein complex binding"/>
    <property type="evidence" value="ECO:0007669"/>
    <property type="project" value="InterPro"/>
</dbReference>
<evidence type="ECO:0000256" key="3">
    <source>
        <dbReference type="SAM" id="Coils"/>
    </source>
</evidence>
<dbReference type="AlphaFoldDB" id="A0A9J6G7E6"/>
<feature type="coiled-coil region" evidence="3">
    <location>
        <begin position="755"/>
        <end position="789"/>
    </location>
</feature>
<name>A0A9J6G7E6_HAELO</name>
<dbReference type="GO" id="GO:0034452">
    <property type="term" value="F:dynactin binding"/>
    <property type="evidence" value="ECO:0007669"/>
    <property type="project" value="TreeGrafter"/>
</dbReference>
<feature type="coiled-coil region" evidence="3">
    <location>
        <begin position="835"/>
        <end position="862"/>
    </location>
</feature>
<evidence type="ECO:0000313" key="6">
    <source>
        <dbReference type="Proteomes" id="UP000821853"/>
    </source>
</evidence>
<dbReference type="GO" id="GO:0070507">
    <property type="term" value="P:regulation of microtubule cytoskeleton organization"/>
    <property type="evidence" value="ECO:0007669"/>
    <property type="project" value="TreeGrafter"/>
</dbReference>
<dbReference type="OrthoDB" id="10069295at2759"/>
<dbReference type="VEuPathDB" id="VectorBase:HLOH_046941"/>
<evidence type="ECO:0000313" key="5">
    <source>
        <dbReference type="EMBL" id="KAH9374318.1"/>
    </source>
</evidence>
<evidence type="ECO:0000256" key="4">
    <source>
        <dbReference type="SAM" id="MobiDB-lite"/>
    </source>
</evidence>
<dbReference type="InterPro" id="IPR018477">
    <property type="entry name" value="BICD"/>
</dbReference>
<keyword evidence="6" id="KW-1185">Reference proteome</keyword>
<dbReference type="PANTHER" id="PTHR31233">
    <property type="entry name" value="BICAUDAL D FAMILY MEMBER"/>
    <property type="match status" value="1"/>
</dbReference>
<feature type="compositionally biased region" description="Polar residues" evidence="4">
    <location>
        <begin position="569"/>
        <end position="588"/>
    </location>
</feature>
<feature type="coiled-coil region" evidence="3">
    <location>
        <begin position="1151"/>
        <end position="1192"/>
    </location>
</feature>
<proteinExistence type="inferred from homology"/>
<feature type="compositionally biased region" description="Basic residues" evidence="4">
    <location>
        <begin position="523"/>
        <end position="536"/>
    </location>
</feature>
<dbReference type="OMA" id="EVHINEI"/>
<organism evidence="5 6">
    <name type="scientific">Haemaphysalis longicornis</name>
    <name type="common">Bush tick</name>
    <dbReference type="NCBI Taxonomy" id="44386"/>
    <lineage>
        <taxon>Eukaryota</taxon>
        <taxon>Metazoa</taxon>
        <taxon>Ecdysozoa</taxon>
        <taxon>Arthropoda</taxon>
        <taxon>Chelicerata</taxon>
        <taxon>Arachnida</taxon>
        <taxon>Acari</taxon>
        <taxon>Parasitiformes</taxon>
        <taxon>Ixodida</taxon>
        <taxon>Ixodoidea</taxon>
        <taxon>Ixodidae</taxon>
        <taxon>Haemaphysalinae</taxon>
        <taxon>Haemaphysalis</taxon>
    </lineage>
</organism>
<feature type="compositionally biased region" description="Low complexity" evidence="4">
    <location>
        <begin position="1221"/>
        <end position="1246"/>
    </location>
</feature>
<accession>A0A9J6G7E6</accession>
<dbReference type="GO" id="GO:0072393">
    <property type="term" value="P:microtubule anchoring at microtubule organizing center"/>
    <property type="evidence" value="ECO:0007669"/>
    <property type="project" value="TreeGrafter"/>
</dbReference>
<keyword evidence="2 3" id="KW-0175">Coiled coil</keyword>
<gene>
    <name evidence="5" type="ORF">HPB48_021914</name>
</gene>
<feature type="region of interest" description="Disordered" evidence="4">
    <location>
        <begin position="975"/>
        <end position="1006"/>
    </location>
</feature>
<protein>
    <recommendedName>
        <fullName evidence="7">Protein bicaudal D</fullName>
    </recommendedName>
</protein>
<evidence type="ECO:0000256" key="2">
    <source>
        <dbReference type="ARBA" id="ARBA00023054"/>
    </source>
</evidence>
<feature type="region of interest" description="Disordered" evidence="4">
    <location>
        <begin position="520"/>
        <end position="541"/>
    </location>
</feature>